<dbReference type="CDD" id="cd00118">
    <property type="entry name" value="LysM"/>
    <property type="match status" value="2"/>
</dbReference>
<accession>A0A6A5L0A1</accession>
<dbReference type="Pfam" id="PF01476">
    <property type="entry name" value="LysM"/>
    <property type="match status" value="2"/>
</dbReference>
<sequence>MACMGQTYGSLVQPTPYSKTPTPTLTPSPTKSAGNGIQTPLPTQPDIISTCDLFYFVQPDDQCADIATRHGISLTKFLAWNTRAGSSCKGLWAEAYACVSIIGQSAAPPAATPTSSAGNGIATPQPTQPNMISTCDKFYYVKSGDQCGAIASANGISLTQFLTWNPSAGSSCGGLWAEAYACVSVVGHTPNAPTPTSSKAPSGVQTPSPIQAGMTSSCKKFDFVKSGGICDTITRRNGISLADFVKWNTGVGSDCRSMWAETYVCVGV</sequence>
<dbReference type="EMBL" id="ML975244">
    <property type="protein sequence ID" value="KAF1839643.1"/>
    <property type="molecule type" value="Genomic_DNA"/>
</dbReference>
<feature type="compositionally biased region" description="Low complexity" evidence="4">
    <location>
        <begin position="14"/>
        <end position="32"/>
    </location>
</feature>
<dbReference type="Gene3D" id="3.10.350.10">
    <property type="entry name" value="LysM domain"/>
    <property type="match status" value="3"/>
</dbReference>
<evidence type="ECO:0000256" key="2">
    <source>
        <dbReference type="ARBA" id="ARBA00022729"/>
    </source>
</evidence>
<dbReference type="InterPro" id="IPR018392">
    <property type="entry name" value="LysM"/>
</dbReference>
<dbReference type="OrthoDB" id="2281372at2759"/>
<dbReference type="PANTHER" id="PTHR34997:SF2">
    <property type="entry name" value="LYSM DOMAIN-CONTAINING PROTEIN-RELATED"/>
    <property type="match status" value="1"/>
</dbReference>
<dbReference type="InterPro" id="IPR036779">
    <property type="entry name" value="LysM_dom_sf"/>
</dbReference>
<name>A0A6A5L0A1_9PLEO</name>
<feature type="domain" description="LysM" evidence="5">
    <location>
        <begin position="220"/>
        <end position="266"/>
    </location>
</feature>
<evidence type="ECO:0000256" key="3">
    <source>
        <dbReference type="ARBA" id="ARBA00023026"/>
    </source>
</evidence>
<evidence type="ECO:0000313" key="7">
    <source>
        <dbReference type="Proteomes" id="UP000800040"/>
    </source>
</evidence>
<dbReference type="SMART" id="SM00257">
    <property type="entry name" value="LysM"/>
    <property type="match status" value="3"/>
</dbReference>
<keyword evidence="2" id="KW-0732">Signal</keyword>
<feature type="domain" description="LysM" evidence="5">
    <location>
        <begin position="53"/>
        <end position="99"/>
    </location>
</feature>
<dbReference type="GO" id="GO:0008061">
    <property type="term" value="F:chitin binding"/>
    <property type="evidence" value="ECO:0007669"/>
    <property type="project" value="UniProtKB-KW"/>
</dbReference>
<dbReference type="SUPFAM" id="SSF54106">
    <property type="entry name" value="LysM domain"/>
    <property type="match status" value="2"/>
</dbReference>
<proteinExistence type="predicted"/>
<keyword evidence="7" id="KW-1185">Reference proteome</keyword>
<dbReference type="InterPro" id="IPR052210">
    <property type="entry name" value="LysM1-like"/>
</dbReference>
<gene>
    <name evidence="6" type="ORF">BDW02DRAFT_563709</name>
</gene>
<protein>
    <recommendedName>
        <fullName evidence="5">LysM domain-containing protein</fullName>
    </recommendedName>
</protein>
<dbReference type="PANTHER" id="PTHR34997">
    <property type="entry name" value="AM15"/>
    <property type="match status" value="1"/>
</dbReference>
<dbReference type="Proteomes" id="UP000800040">
    <property type="component" value="Unassembled WGS sequence"/>
</dbReference>
<evidence type="ECO:0000313" key="6">
    <source>
        <dbReference type="EMBL" id="KAF1839643.1"/>
    </source>
</evidence>
<dbReference type="PROSITE" id="PS51782">
    <property type="entry name" value="LYSM"/>
    <property type="match status" value="3"/>
</dbReference>
<keyword evidence="1" id="KW-0147">Chitin-binding</keyword>
<evidence type="ECO:0000256" key="1">
    <source>
        <dbReference type="ARBA" id="ARBA00022669"/>
    </source>
</evidence>
<evidence type="ECO:0000259" key="5">
    <source>
        <dbReference type="PROSITE" id="PS51782"/>
    </source>
</evidence>
<organism evidence="6 7">
    <name type="scientific">Decorospora gaudefroyi</name>
    <dbReference type="NCBI Taxonomy" id="184978"/>
    <lineage>
        <taxon>Eukaryota</taxon>
        <taxon>Fungi</taxon>
        <taxon>Dikarya</taxon>
        <taxon>Ascomycota</taxon>
        <taxon>Pezizomycotina</taxon>
        <taxon>Dothideomycetes</taxon>
        <taxon>Pleosporomycetidae</taxon>
        <taxon>Pleosporales</taxon>
        <taxon>Pleosporineae</taxon>
        <taxon>Pleosporaceae</taxon>
        <taxon>Decorospora</taxon>
    </lineage>
</organism>
<dbReference type="AlphaFoldDB" id="A0A6A5L0A1"/>
<keyword evidence="3" id="KW-0843">Virulence</keyword>
<feature type="region of interest" description="Disordered" evidence="4">
    <location>
        <begin position="14"/>
        <end position="39"/>
    </location>
</feature>
<feature type="domain" description="LysM" evidence="5">
    <location>
        <begin position="137"/>
        <end position="183"/>
    </location>
</feature>
<reference evidence="6" key="1">
    <citation type="submission" date="2020-01" db="EMBL/GenBank/DDBJ databases">
        <authorList>
            <consortium name="DOE Joint Genome Institute"/>
            <person name="Haridas S."/>
            <person name="Albert R."/>
            <person name="Binder M."/>
            <person name="Bloem J."/>
            <person name="Labutti K."/>
            <person name="Salamov A."/>
            <person name="Andreopoulos B."/>
            <person name="Baker S.E."/>
            <person name="Barry K."/>
            <person name="Bills G."/>
            <person name="Bluhm B.H."/>
            <person name="Cannon C."/>
            <person name="Castanera R."/>
            <person name="Culley D.E."/>
            <person name="Daum C."/>
            <person name="Ezra D."/>
            <person name="Gonzalez J.B."/>
            <person name="Henrissat B."/>
            <person name="Kuo A."/>
            <person name="Liang C."/>
            <person name="Lipzen A."/>
            <person name="Lutzoni F."/>
            <person name="Magnuson J."/>
            <person name="Mondo S."/>
            <person name="Nolan M."/>
            <person name="Ohm R."/>
            <person name="Pangilinan J."/>
            <person name="Park H.-J."/>
            <person name="Ramirez L."/>
            <person name="Alfaro M."/>
            <person name="Sun H."/>
            <person name="Tritt A."/>
            <person name="Yoshinaga Y."/>
            <person name="Zwiers L.-H."/>
            <person name="Turgeon B.G."/>
            <person name="Goodwin S.B."/>
            <person name="Spatafora J.W."/>
            <person name="Crous P.W."/>
            <person name="Grigoriev I.V."/>
        </authorList>
    </citation>
    <scope>NUCLEOTIDE SEQUENCE</scope>
    <source>
        <strain evidence="6">P77</strain>
    </source>
</reference>
<evidence type="ECO:0000256" key="4">
    <source>
        <dbReference type="SAM" id="MobiDB-lite"/>
    </source>
</evidence>